<protein>
    <submittedName>
        <fullName evidence="2">Uncharacterized protein</fullName>
    </submittedName>
</protein>
<evidence type="ECO:0000313" key="3">
    <source>
        <dbReference type="Proteomes" id="UP001232148"/>
    </source>
</evidence>
<gene>
    <name evidence="2" type="ORF">LX32DRAFT_339428</name>
</gene>
<dbReference type="Proteomes" id="UP001232148">
    <property type="component" value="Unassembled WGS sequence"/>
</dbReference>
<comment type="caution">
    <text evidence="2">The sequence shown here is derived from an EMBL/GenBank/DDBJ whole genome shotgun (WGS) entry which is preliminary data.</text>
</comment>
<evidence type="ECO:0000313" key="2">
    <source>
        <dbReference type="EMBL" id="KAK2034758.1"/>
    </source>
</evidence>
<keyword evidence="1" id="KW-0472">Membrane</keyword>
<keyword evidence="1" id="KW-1133">Transmembrane helix</keyword>
<keyword evidence="3" id="KW-1185">Reference proteome</keyword>
<name>A0AAD9HTI8_9PEZI</name>
<sequence>MSQSFDSCLPVPNIETSHRGLAVLVACLGALVPCSIEIGAVPNGATLRNIPISRQRRPRRHLCLGMLCGLETPGSPPGWFFVLCM</sequence>
<reference evidence="2" key="1">
    <citation type="submission" date="2021-06" db="EMBL/GenBank/DDBJ databases">
        <title>Comparative genomics, transcriptomics and evolutionary studies reveal genomic signatures of adaptation to plant cell wall in hemibiotrophic fungi.</title>
        <authorList>
            <consortium name="DOE Joint Genome Institute"/>
            <person name="Baroncelli R."/>
            <person name="Diaz J.F."/>
            <person name="Benocci T."/>
            <person name="Peng M."/>
            <person name="Battaglia E."/>
            <person name="Haridas S."/>
            <person name="Andreopoulos W."/>
            <person name="Labutti K."/>
            <person name="Pangilinan J."/>
            <person name="Floch G.L."/>
            <person name="Makela M.R."/>
            <person name="Henrissat B."/>
            <person name="Grigoriev I.V."/>
            <person name="Crouch J.A."/>
            <person name="De Vries R.P."/>
            <person name="Sukno S.A."/>
            <person name="Thon M.R."/>
        </authorList>
    </citation>
    <scope>NUCLEOTIDE SEQUENCE</scope>
    <source>
        <strain evidence="2">MAFF235873</strain>
    </source>
</reference>
<dbReference type="AlphaFoldDB" id="A0AAD9HTI8"/>
<evidence type="ECO:0000256" key="1">
    <source>
        <dbReference type="SAM" id="Phobius"/>
    </source>
</evidence>
<feature type="transmembrane region" description="Helical" evidence="1">
    <location>
        <begin position="62"/>
        <end position="82"/>
    </location>
</feature>
<feature type="transmembrane region" description="Helical" evidence="1">
    <location>
        <begin position="20"/>
        <end position="41"/>
    </location>
</feature>
<dbReference type="EMBL" id="MU842812">
    <property type="protein sequence ID" value="KAK2034758.1"/>
    <property type="molecule type" value="Genomic_DNA"/>
</dbReference>
<proteinExistence type="predicted"/>
<keyword evidence="1" id="KW-0812">Transmembrane</keyword>
<organism evidence="2 3">
    <name type="scientific">Colletotrichum zoysiae</name>
    <dbReference type="NCBI Taxonomy" id="1216348"/>
    <lineage>
        <taxon>Eukaryota</taxon>
        <taxon>Fungi</taxon>
        <taxon>Dikarya</taxon>
        <taxon>Ascomycota</taxon>
        <taxon>Pezizomycotina</taxon>
        <taxon>Sordariomycetes</taxon>
        <taxon>Hypocreomycetidae</taxon>
        <taxon>Glomerellales</taxon>
        <taxon>Glomerellaceae</taxon>
        <taxon>Colletotrichum</taxon>
        <taxon>Colletotrichum graminicola species complex</taxon>
    </lineage>
</organism>
<accession>A0AAD9HTI8</accession>